<feature type="region of interest" description="Disordered" evidence="1">
    <location>
        <begin position="1"/>
        <end position="21"/>
    </location>
</feature>
<dbReference type="GeneID" id="76996166"/>
<reference evidence="3 4" key="1">
    <citation type="submission" date="2019-07" db="EMBL/GenBank/DDBJ databases">
        <title>Paenibacillus thiaminolyticus NRRL B-4156.</title>
        <authorList>
            <person name="Hehnly C."/>
            <person name="Zhang L."/>
        </authorList>
    </citation>
    <scope>NUCLEOTIDE SEQUENCE [LARGE SCALE GENOMIC DNA]</scope>
    <source>
        <strain evidence="3 4">NRRL B-4156</strain>
    </source>
</reference>
<evidence type="ECO:0000256" key="1">
    <source>
        <dbReference type="SAM" id="MobiDB-lite"/>
    </source>
</evidence>
<name>A0AAP9J0E9_PANTH</name>
<sequence length="192" mass="22176">MRMIDDVNGNSSLPGAGRRRRHRIRLRKPEKKPAYGVYTDCSAPFYVTEIEPWEREERCRFMGGEIVMDGRYHYVRGRLRVPYGNGRGHIRWEVWVEIRPDDAAGSSKFERGTHPIGNAPIEGRLSSAIPGYPDTLTLAVSVHGQSRGSLPEVRIQDMEHLLGREQREGVTFQRWLDLRPLHAEYHHYTDAQ</sequence>
<dbReference type="Pfam" id="PF09965">
    <property type="entry name" value="DUF2199"/>
    <property type="match status" value="1"/>
</dbReference>
<accession>A0AAP9J0E9</accession>
<protein>
    <submittedName>
        <fullName evidence="3">DUF2199 domain-containing protein</fullName>
    </submittedName>
</protein>
<evidence type="ECO:0000313" key="4">
    <source>
        <dbReference type="Proteomes" id="UP000315377"/>
    </source>
</evidence>
<evidence type="ECO:0000313" key="2">
    <source>
        <dbReference type="EMBL" id="MCY9611031.1"/>
    </source>
</evidence>
<evidence type="ECO:0000313" key="5">
    <source>
        <dbReference type="Proteomes" id="UP001209276"/>
    </source>
</evidence>
<evidence type="ECO:0000313" key="3">
    <source>
        <dbReference type="EMBL" id="QDM43671.1"/>
    </source>
</evidence>
<reference evidence="2 5" key="2">
    <citation type="submission" date="2022-05" db="EMBL/GenBank/DDBJ databases">
        <title>Genome Sequencing of Bee-Associated Microbes.</title>
        <authorList>
            <person name="Dunlap C."/>
        </authorList>
    </citation>
    <scope>NUCLEOTIDE SEQUENCE [LARGE SCALE GENOMIC DNA]</scope>
    <source>
        <strain evidence="2 5">NRRL B-14613</strain>
    </source>
</reference>
<dbReference type="Proteomes" id="UP000315377">
    <property type="component" value="Chromosome"/>
</dbReference>
<dbReference type="AlphaFoldDB" id="A0AAP9J0E9"/>
<dbReference type="Proteomes" id="UP001209276">
    <property type="component" value="Unassembled WGS sequence"/>
</dbReference>
<dbReference type="RefSeq" id="WP_087445148.1">
    <property type="nucleotide sequence ID" value="NZ_CABMNB010000047.1"/>
</dbReference>
<dbReference type="InterPro" id="IPR018697">
    <property type="entry name" value="DUF2199"/>
</dbReference>
<dbReference type="EMBL" id="JAMDMM010000071">
    <property type="protein sequence ID" value="MCY9611031.1"/>
    <property type="molecule type" value="Genomic_DNA"/>
</dbReference>
<proteinExistence type="predicted"/>
<organism evidence="3 4">
    <name type="scientific">Paenibacillus thiaminolyticus</name>
    <name type="common">Bacillus thiaminolyticus</name>
    <dbReference type="NCBI Taxonomy" id="49283"/>
    <lineage>
        <taxon>Bacteria</taxon>
        <taxon>Bacillati</taxon>
        <taxon>Bacillota</taxon>
        <taxon>Bacilli</taxon>
        <taxon>Bacillales</taxon>
        <taxon>Paenibacillaceae</taxon>
        <taxon>Paenibacillus</taxon>
    </lineage>
</organism>
<gene>
    <name evidence="3" type="ORF">FLT43_09305</name>
    <name evidence="2" type="ORF">M5W83_28200</name>
</gene>
<keyword evidence="5" id="KW-1185">Reference proteome</keyword>
<dbReference type="EMBL" id="CP041405">
    <property type="protein sequence ID" value="QDM43671.1"/>
    <property type="molecule type" value="Genomic_DNA"/>
</dbReference>